<dbReference type="PANTHER" id="PTHR43685">
    <property type="entry name" value="GLYCOSYLTRANSFERASE"/>
    <property type="match status" value="1"/>
</dbReference>
<reference evidence="1 2" key="1">
    <citation type="journal article" date="2015" name="Int. J. Syst. Evol. Microbiol.">
        <title>Aestuariivita atlantica sp. nov., isolated from deep sea sediment of the Atlantic Ocean.</title>
        <authorList>
            <person name="Li G."/>
            <person name="Lai Q."/>
            <person name="Du Y."/>
            <person name="Liu X."/>
            <person name="Sun F."/>
            <person name="Shao Z."/>
        </authorList>
    </citation>
    <scope>NUCLEOTIDE SEQUENCE [LARGE SCALE GENOMIC DNA]</scope>
    <source>
        <strain evidence="1 2">22II-S11-z3</strain>
    </source>
</reference>
<dbReference type="OrthoDB" id="153025at2"/>
<dbReference type="Gene3D" id="3.90.550.10">
    <property type="entry name" value="Spore Coat Polysaccharide Biosynthesis Protein SpsA, Chain A"/>
    <property type="match status" value="1"/>
</dbReference>
<accession>A0A0L1JPL4</accession>
<gene>
    <name evidence="1" type="ORF">ATO11_12945</name>
</gene>
<proteinExistence type="predicted"/>
<dbReference type="InterPro" id="IPR050834">
    <property type="entry name" value="Glycosyltransf_2"/>
</dbReference>
<keyword evidence="2" id="KW-1185">Reference proteome</keyword>
<dbReference type="RefSeq" id="WP_050531309.1">
    <property type="nucleotide sequence ID" value="NZ_AQQZ01000005.1"/>
</dbReference>
<dbReference type="Proteomes" id="UP000036938">
    <property type="component" value="Unassembled WGS sequence"/>
</dbReference>
<comment type="caution">
    <text evidence="1">The sequence shown here is derived from an EMBL/GenBank/DDBJ whole genome shotgun (WGS) entry which is preliminary data.</text>
</comment>
<dbReference type="SUPFAM" id="SSF53448">
    <property type="entry name" value="Nucleotide-diphospho-sugar transferases"/>
    <property type="match status" value="1"/>
</dbReference>
<evidence type="ECO:0000313" key="1">
    <source>
        <dbReference type="EMBL" id="KNG93343.1"/>
    </source>
</evidence>
<dbReference type="AlphaFoldDB" id="A0A0L1JPL4"/>
<evidence type="ECO:0008006" key="3">
    <source>
        <dbReference type="Google" id="ProtNLM"/>
    </source>
</evidence>
<dbReference type="PATRIC" id="fig|1317121.7.peg.3300"/>
<dbReference type="PANTHER" id="PTHR43685:SF2">
    <property type="entry name" value="GLYCOSYLTRANSFERASE 2-LIKE DOMAIN-CONTAINING PROTEIN"/>
    <property type="match status" value="1"/>
</dbReference>
<dbReference type="Pfam" id="PF13641">
    <property type="entry name" value="Glyco_tranf_2_3"/>
    <property type="match status" value="1"/>
</dbReference>
<organism evidence="1 2">
    <name type="scientific">Pseudaestuariivita atlantica</name>
    <dbReference type="NCBI Taxonomy" id="1317121"/>
    <lineage>
        <taxon>Bacteria</taxon>
        <taxon>Pseudomonadati</taxon>
        <taxon>Pseudomonadota</taxon>
        <taxon>Alphaproteobacteria</taxon>
        <taxon>Rhodobacterales</taxon>
        <taxon>Paracoccaceae</taxon>
        <taxon>Pseudaestuariivita</taxon>
    </lineage>
</organism>
<dbReference type="EMBL" id="AQQZ01000005">
    <property type="protein sequence ID" value="KNG93343.1"/>
    <property type="molecule type" value="Genomic_DNA"/>
</dbReference>
<protein>
    <recommendedName>
        <fullName evidence="3">Glycosyl transferase</fullName>
    </recommendedName>
</protein>
<dbReference type="STRING" id="1317121.ATO11_12945"/>
<dbReference type="InterPro" id="IPR029044">
    <property type="entry name" value="Nucleotide-diphossugar_trans"/>
</dbReference>
<name>A0A0L1JPL4_9RHOB</name>
<sequence>MATLPASVVVVSRGRAGALTLCLTGLVQQDHPSFEIVVVADRPGLAALTAWEDRTGRTGQIKAVAFDEPNISVARNLGVEQAAGDVVAFIDDDAVPEPTWLRHLCAPFEESDTIHAAGGYVRGRNGISYQWRAQSVDRTGATVPIALDGDTPTALSPSPTQAIKVEGTNMAFRRATLAELGGFDPAYRYYLDETDLVMRLAARGGETAIVPLAEVHHGYLANATRNASRVPTDMTQIGASLAVFLRRHAPRHQIDAARARMRGDQRRRLLRHMVTGPLDPWGLQRILHSFDTGFEEGEARALETLPALPHAARPFQPIPRLADTPPLVLSGRSWQRGALMEQAARAVEEGRRVTVFCLSPTALYHRVRFVEPGIWLQTGGLFGRSDRDQPLFRVCGFASRVEKETRRISPQRGILA</sequence>
<evidence type="ECO:0000313" key="2">
    <source>
        <dbReference type="Proteomes" id="UP000036938"/>
    </source>
</evidence>